<dbReference type="EMBL" id="FMUR01000026">
    <property type="protein sequence ID" value="SCY55780.1"/>
    <property type="molecule type" value="Genomic_DNA"/>
</dbReference>
<evidence type="ECO:0000259" key="2">
    <source>
        <dbReference type="Pfam" id="PF13439"/>
    </source>
</evidence>
<dbReference type="RefSeq" id="WP_074463440.1">
    <property type="nucleotide sequence ID" value="NZ_FMUR01000026.1"/>
</dbReference>
<sequence>MKTILHVTEVLSGGVLPVISGICNGLCDKYRFVVIYGDRDDVPKNLNEIFDSRVKLIYLPSLKLKISLKDDLSAIKEIRRCVKDEKPDIIHIHSTKAGIDARVGLLGCKVTKYYTPHGFCFLRKDQNNIKRFILKTMEKTLAKMCDGIIACGKYEYEVAKKISTKAVLIENGLDTEFVDKALAEEELKEEKEHKYTVYTAGRIGPQKNPKLFNEIASNLPDYKFVWIGEGEDKNLLTSTNIEVTGLLSRRDVIKRAKNYDCYLSTSLWEGLPIALMEAMYMGKKCVVSDVEGNNELIKDGETGTVFDDAENACSLLLDSDYYGKEANQLIKNKYSINKMCEKCEKVYE</sequence>
<gene>
    <name evidence="3" type="ORF">SAMN02910451_03073</name>
</gene>
<dbReference type="Proteomes" id="UP000183047">
    <property type="component" value="Unassembled WGS sequence"/>
</dbReference>
<feature type="domain" description="Glycosyltransferase subfamily 4-like N-terminal" evidence="2">
    <location>
        <begin position="13"/>
        <end position="176"/>
    </location>
</feature>
<keyword evidence="4" id="KW-1185">Reference proteome</keyword>
<dbReference type="PANTHER" id="PTHR45947">
    <property type="entry name" value="SULFOQUINOVOSYL TRANSFERASE SQD2"/>
    <property type="match status" value="1"/>
</dbReference>
<dbReference type="GO" id="GO:0016757">
    <property type="term" value="F:glycosyltransferase activity"/>
    <property type="evidence" value="ECO:0007669"/>
    <property type="project" value="InterPro"/>
</dbReference>
<protein>
    <recommendedName>
        <fullName evidence="5">Glycosyl transferase GT4 family</fullName>
    </recommendedName>
</protein>
<dbReference type="SUPFAM" id="SSF53756">
    <property type="entry name" value="UDP-Glycosyltransferase/glycogen phosphorylase"/>
    <property type="match status" value="1"/>
</dbReference>
<proteinExistence type="predicted"/>
<evidence type="ECO:0000259" key="1">
    <source>
        <dbReference type="Pfam" id="PF00534"/>
    </source>
</evidence>
<dbReference type="Gene3D" id="3.40.50.2000">
    <property type="entry name" value="Glycogen Phosphorylase B"/>
    <property type="match status" value="2"/>
</dbReference>
<accession>A0A1G5GXB6</accession>
<dbReference type="OrthoDB" id="9787617at2"/>
<dbReference type="Pfam" id="PF13439">
    <property type="entry name" value="Glyco_transf_4"/>
    <property type="match status" value="1"/>
</dbReference>
<dbReference type="InterPro" id="IPR050194">
    <property type="entry name" value="Glycosyltransferase_grp1"/>
</dbReference>
<dbReference type="AlphaFoldDB" id="A0A1G5GXB6"/>
<reference evidence="4" key="1">
    <citation type="submission" date="2016-10" db="EMBL/GenBank/DDBJ databases">
        <authorList>
            <person name="Varghese N."/>
            <person name="Submissions S."/>
        </authorList>
    </citation>
    <scope>NUCLEOTIDE SEQUENCE [LARGE SCALE GENOMIC DNA]</scope>
    <source>
        <strain evidence="4">XBD2006</strain>
    </source>
</reference>
<feature type="domain" description="Glycosyl transferase family 1" evidence="1">
    <location>
        <begin position="189"/>
        <end position="311"/>
    </location>
</feature>
<evidence type="ECO:0000313" key="3">
    <source>
        <dbReference type="EMBL" id="SCY55780.1"/>
    </source>
</evidence>
<evidence type="ECO:0000313" key="4">
    <source>
        <dbReference type="Proteomes" id="UP000183047"/>
    </source>
</evidence>
<organism evidence="3 4">
    <name type="scientific">Butyrivibrio hungatei</name>
    <dbReference type="NCBI Taxonomy" id="185008"/>
    <lineage>
        <taxon>Bacteria</taxon>
        <taxon>Bacillati</taxon>
        <taxon>Bacillota</taxon>
        <taxon>Clostridia</taxon>
        <taxon>Lachnospirales</taxon>
        <taxon>Lachnospiraceae</taxon>
        <taxon>Butyrivibrio</taxon>
    </lineage>
</organism>
<name>A0A1G5GXB6_9FIRM</name>
<dbReference type="InterPro" id="IPR001296">
    <property type="entry name" value="Glyco_trans_1"/>
</dbReference>
<evidence type="ECO:0008006" key="5">
    <source>
        <dbReference type="Google" id="ProtNLM"/>
    </source>
</evidence>
<dbReference type="InterPro" id="IPR028098">
    <property type="entry name" value="Glyco_trans_4-like_N"/>
</dbReference>
<dbReference type="Pfam" id="PF00534">
    <property type="entry name" value="Glycos_transf_1"/>
    <property type="match status" value="1"/>
</dbReference>
<dbReference type="PANTHER" id="PTHR45947:SF3">
    <property type="entry name" value="SULFOQUINOVOSYL TRANSFERASE SQD2"/>
    <property type="match status" value="1"/>
</dbReference>